<protein>
    <recommendedName>
        <fullName evidence="6">DUF4139 domain-containing protein</fullName>
    </recommendedName>
</protein>
<evidence type="ECO:0000259" key="2">
    <source>
        <dbReference type="Pfam" id="PF13598"/>
    </source>
</evidence>
<accession>A0A3A2ZRT9</accession>
<feature type="region of interest" description="Disordered" evidence="1">
    <location>
        <begin position="211"/>
        <end position="235"/>
    </location>
</feature>
<feature type="compositionally biased region" description="Basic residues" evidence="1">
    <location>
        <begin position="211"/>
        <end position="233"/>
    </location>
</feature>
<dbReference type="Proteomes" id="UP000266188">
    <property type="component" value="Unassembled WGS sequence"/>
</dbReference>
<dbReference type="PANTHER" id="PTHR31005:SF8">
    <property type="entry name" value="DUF4139 DOMAIN-CONTAINING PROTEIN"/>
    <property type="match status" value="1"/>
</dbReference>
<dbReference type="AlphaFoldDB" id="A0A3A2ZRT9"/>
<dbReference type="OrthoDB" id="10068793at2759"/>
<feature type="compositionally biased region" description="Polar residues" evidence="1">
    <location>
        <begin position="497"/>
        <end position="506"/>
    </location>
</feature>
<feature type="compositionally biased region" description="Acidic residues" evidence="1">
    <location>
        <begin position="81"/>
        <end position="114"/>
    </location>
</feature>
<dbReference type="Pfam" id="PF13600">
    <property type="entry name" value="DUF4140"/>
    <property type="match status" value="1"/>
</dbReference>
<reference evidence="5" key="1">
    <citation type="submission" date="2017-02" db="EMBL/GenBank/DDBJ databases">
        <authorList>
            <person name="Tafer H."/>
            <person name="Lopandic K."/>
        </authorList>
    </citation>
    <scope>NUCLEOTIDE SEQUENCE [LARGE SCALE GENOMIC DNA]</scope>
    <source>
        <strain evidence="5">CBS 366.77</strain>
    </source>
</reference>
<feature type="domain" description="DUF4139" evidence="2">
    <location>
        <begin position="288"/>
        <end position="755"/>
    </location>
</feature>
<feature type="region of interest" description="Disordered" evidence="1">
    <location>
        <begin position="78"/>
        <end position="115"/>
    </location>
</feature>
<dbReference type="EMBL" id="MVGC01000039">
    <property type="protein sequence ID" value="RJE25746.1"/>
    <property type="molecule type" value="Genomic_DNA"/>
</dbReference>
<name>A0A3A2ZRT9_9EURO</name>
<comment type="caution">
    <text evidence="4">The sequence shown here is derived from an EMBL/GenBank/DDBJ whole genome shotgun (WGS) entry which is preliminary data.</text>
</comment>
<feature type="domain" description="DUF4140" evidence="3">
    <location>
        <begin position="19"/>
        <end position="147"/>
    </location>
</feature>
<dbReference type="InterPro" id="IPR037291">
    <property type="entry name" value="DUF4139"/>
</dbReference>
<feature type="compositionally biased region" description="Low complexity" evidence="1">
    <location>
        <begin position="435"/>
        <end position="452"/>
    </location>
</feature>
<feature type="compositionally biased region" description="Low complexity" evidence="1">
    <location>
        <begin position="474"/>
        <end position="493"/>
    </location>
</feature>
<dbReference type="InterPro" id="IPR025554">
    <property type="entry name" value="DUF4140"/>
</dbReference>
<feature type="region of interest" description="Disordered" evidence="1">
    <location>
        <begin position="398"/>
        <end position="523"/>
    </location>
</feature>
<evidence type="ECO:0000259" key="3">
    <source>
        <dbReference type="Pfam" id="PF13600"/>
    </source>
</evidence>
<organism evidence="4 5">
    <name type="scientific">Aspergillus sclerotialis</name>
    <dbReference type="NCBI Taxonomy" id="2070753"/>
    <lineage>
        <taxon>Eukaryota</taxon>
        <taxon>Fungi</taxon>
        <taxon>Dikarya</taxon>
        <taxon>Ascomycota</taxon>
        <taxon>Pezizomycotina</taxon>
        <taxon>Eurotiomycetes</taxon>
        <taxon>Eurotiomycetidae</taxon>
        <taxon>Eurotiales</taxon>
        <taxon>Aspergillaceae</taxon>
        <taxon>Aspergillus</taxon>
        <taxon>Aspergillus subgen. Polypaecilum</taxon>
    </lineage>
</organism>
<evidence type="ECO:0008006" key="6">
    <source>
        <dbReference type="Google" id="ProtNLM"/>
    </source>
</evidence>
<evidence type="ECO:0000313" key="4">
    <source>
        <dbReference type="EMBL" id="RJE25746.1"/>
    </source>
</evidence>
<keyword evidence="5" id="KW-1185">Reference proteome</keyword>
<dbReference type="GO" id="GO:0005643">
    <property type="term" value="C:nuclear pore"/>
    <property type="evidence" value="ECO:0007669"/>
    <property type="project" value="UniProtKB-SubCell"/>
</dbReference>
<evidence type="ECO:0000256" key="1">
    <source>
        <dbReference type="SAM" id="MobiDB-lite"/>
    </source>
</evidence>
<evidence type="ECO:0000313" key="5">
    <source>
        <dbReference type="Proteomes" id="UP000266188"/>
    </source>
</evidence>
<dbReference type="Pfam" id="PF13598">
    <property type="entry name" value="DUF4139"/>
    <property type="match status" value="1"/>
</dbReference>
<gene>
    <name evidence="4" type="ORF">PHISCL_01934</name>
</gene>
<dbReference type="CDD" id="cd14686">
    <property type="entry name" value="bZIP"/>
    <property type="match status" value="1"/>
</dbReference>
<dbReference type="InterPro" id="IPR011935">
    <property type="entry name" value="CHP02231"/>
</dbReference>
<dbReference type="STRING" id="2070753.A0A3A2ZRT9"/>
<dbReference type="PANTHER" id="PTHR31005">
    <property type="entry name" value="DUF4139 DOMAIN-CONTAINING PROTEIN"/>
    <property type="match status" value="1"/>
</dbReference>
<proteinExistence type="predicted"/>
<sequence length="761" mass="84002">MADICTSEITVSGLPTKSVTLTPYRATVVREVRTTIQPGPNEITILGLDPNIITDSIRVEGTGSATITDIQTAVVPRGEQFDDVYPPEDEVASSDDDDEDDEDADSDGTYADDAELGRLREEIVRAEMRLAKARNKKIMTQTMLEFLDTYGRKMEPEHTDAAQVGEFLALYARQRSADATVHHDAIADEGNVERELGRLYARYVRREERHRKTRKAALKARRRRKQLALRKRTQLREQTERRRLERKKFWTENMGQVVVHLDGHLSVGTSVSSSGAEGNDDGFPVVLVLSYVLPRAMWASRYELGISTPSASAHMVYRAEFFNFSAETWQDTRVTLSTSEASWSRLDEVVPSLTPWHIRLEPLQKDINDKSSWNRILDDKSKFNSGITTAQIQPMATKPLFGGSSQQQAQTGLFGRPAQQSPPSTGGLFGSARTQNDSSSQGGSSFGAGQNQTPPPPSAGLFGAAPSQPLGVFGNAPAQGQAQQPVAFGQGAPQPSPATVEQVAQPQPNPPPDTHEHDDGDQTIDCQSLEHHDSVKQDYGMTTTYELQGSRTIVPSNIGRRHVLAELDLKDVTLSHIIVPKRRPAAFLRARIKNTSSTKFLRGRLGLTVDGIFLGTCTLDNCRHDDDFQVSLGIDPSILVAYAKPMVRRVTGGFFAKEDAAVFRRSCWVKNTKSIPVDVIVSDQVPVSQDEKLRVNIVEPKGLENKDGAQAMIEMMEDTGHGTATMVKDGEIKWTIRLEPGKDFRVVLEYETRAPLGSEVV</sequence>